<evidence type="ECO:0000313" key="6">
    <source>
        <dbReference type="EMBL" id="TKX20756.1"/>
    </source>
</evidence>
<feature type="compositionally biased region" description="Polar residues" evidence="4">
    <location>
        <begin position="572"/>
        <end position="581"/>
    </location>
</feature>
<evidence type="ECO:0000256" key="1">
    <source>
        <dbReference type="ARBA" id="ARBA00022723"/>
    </source>
</evidence>
<feature type="compositionally biased region" description="Basic and acidic residues" evidence="4">
    <location>
        <begin position="213"/>
        <end position="248"/>
    </location>
</feature>
<feature type="compositionally biased region" description="Acidic residues" evidence="4">
    <location>
        <begin position="48"/>
        <end position="67"/>
    </location>
</feature>
<feature type="compositionally biased region" description="Basic and acidic residues" evidence="4">
    <location>
        <begin position="293"/>
        <end position="314"/>
    </location>
</feature>
<gene>
    <name evidence="6" type="ORF">C1H76_7144</name>
</gene>
<feature type="domain" description="Zinc finger PHD-type" evidence="5">
    <location>
        <begin position="72"/>
        <end position="133"/>
    </location>
</feature>
<dbReference type="EMBL" id="PTQR01000086">
    <property type="protein sequence ID" value="TKX20756.1"/>
    <property type="molecule type" value="Genomic_DNA"/>
</dbReference>
<dbReference type="GO" id="GO:0061186">
    <property type="term" value="P:negative regulation of silent mating-type cassette heterochromatin formation"/>
    <property type="evidence" value="ECO:0007669"/>
    <property type="project" value="TreeGrafter"/>
</dbReference>
<evidence type="ECO:0000313" key="7">
    <source>
        <dbReference type="Proteomes" id="UP000308133"/>
    </source>
</evidence>
<name>A0A4U7AW92_9PEZI</name>
<feature type="region of interest" description="Disordered" evidence="4">
    <location>
        <begin position="555"/>
        <end position="604"/>
    </location>
</feature>
<dbReference type="InterPro" id="IPR003903">
    <property type="entry name" value="UIM_dom"/>
</dbReference>
<dbReference type="PANTHER" id="PTHR47793">
    <property type="entry name" value="HISTONE DEACETYLASE COMPLEX SUBUNIT CTI6"/>
    <property type="match status" value="1"/>
</dbReference>
<evidence type="ECO:0000256" key="4">
    <source>
        <dbReference type="SAM" id="MobiDB-lite"/>
    </source>
</evidence>
<keyword evidence="2" id="KW-0863">Zinc-finger</keyword>
<dbReference type="SMART" id="SM00249">
    <property type="entry name" value="PHD"/>
    <property type="match status" value="1"/>
</dbReference>
<dbReference type="Gene3D" id="3.30.40.10">
    <property type="entry name" value="Zinc/RING finger domain, C3HC4 (zinc finger)"/>
    <property type="match status" value="1"/>
</dbReference>
<accession>A0A4U7AW92</accession>
<dbReference type="InterPro" id="IPR011011">
    <property type="entry name" value="Znf_FYVE_PHD"/>
</dbReference>
<dbReference type="AlphaFoldDB" id="A0A4U7AW92"/>
<feature type="compositionally biased region" description="Polar residues" evidence="4">
    <location>
        <begin position="162"/>
        <end position="171"/>
    </location>
</feature>
<dbReference type="Pfam" id="PF00628">
    <property type="entry name" value="PHD"/>
    <property type="match status" value="1"/>
</dbReference>
<keyword evidence="1" id="KW-0479">Metal-binding</keyword>
<dbReference type="PROSITE" id="PS50330">
    <property type="entry name" value="UIM"/>
    <property type="match status" value="1"/>
</dbReference>
<feature type="compositionally biased region" description="Basic and acidic residues" evidence="4">
    <location>
        <begin position="172"/>
        <end position="195"/>
    </location>
</feature>
<feature type="compositionally biased region" description="Basic residues" evidence="4">
    <location>
        <begin position="459"/>
        <end position="473"/>
    </location>
</feature>
<dbReference type="PANTHER" id="PTHR47793:SF1">
    <property type="entry name" value="HISTONE DEACETYLASE COMPLEX SUBUNIT CTI6"/>
    <property type="match status" value="1"/>
</dbReference>
<feature type="compositionally biased region" description="Basic residues" evidence="4">
    <location>
        <begin position="362"/>
        <end position="374"/>
    </location>
</feature>
<dbReference type="GO" id="GO:0070210">
    <property type="term" value="C:Rpd3L-Expanded complex"/>
    <property type="evidence" value="ECO:0007669"/>
    <property type="project" value="TreeGrafter"/>
</dbReference>
<dbReference type="GO" id="GO:0008270">
    <property type="term" value="F:zinc ion binding"/>
    <property type="evidence" value="ECO:0007669"/>
    <property type="project" value="UniProtKB-KW"/>
</dbReference>
<proteinExistence type="predicted"/>
<feature type="compositionally biased region" description="Basic and acidic residues" evidence="4">
    <location>
        <begin position="474"/>
        <end position="495"/>
    </location>
</feature>
<dbReference type="InterPro" id="IPR013083">
    <property type="entry name" value="Znf_RING/FYVE/PHD"/>
</dbReference>
<feature type="region of interest" description="Disordered" evidence="4">
    <location>
        <begin position="161"/>
        <end position="495"/>
    </location>
</feature>
<feature type="compositionally biased region" description="Low complexity" evidence="4">
    <location>
        <begin position="394"/>
        <end position="406"/>
    </location>
</feature>
<dbReference type="PROSITE" id="PS01359">
    <property type="entry name" value="ZF_PHD_1"/>
    <property type="match status" value="1"/>
</dbReference>
<feature type="region of interest" description="Disordered" evidence="4">
    <location>
        <begin position="1"/>
        <end position="93"/>
    </location>
</feature>
<dbReference type="InterPro" id="IPR019787">
    <property type="entry name" value="Znf_PHD-finger"/>
</dbReference>
<feature type="compositionally biased region" description="Low complexity" evidence="4">
    <location>
        <begin position="417"/>
        <end position="431"/>
    </location>
</feature>
<dbReference type="SUPFAM" id="SSF57903">
    <property type="entry name" value="FYVE/PHD zinc finger"/>
    <property type="match status" value="1"/>
</dbReference>
<evidence type="ECO:0000259" key="5">
    <source>
        <dbReference type="SMART" id="SM00249"/>
    </source>
</evidence>
<feature type="compositionally biased region" description="Polar residues" evidence="4">
    <location>
        <begin position="10"/>
        <end position="21"/>
    </location>
</feature>
<dbReference type="GO" id="GO:0061188">
    <property type="term" value="P:negative regulation of rDNA heterochromatin formation"/>
    <property type="evidence" value="ECO:0007669"/>
    <property type="project" value="TreeGrafter"/>
</dbReference>
<evidence type="ECO:0000256" key="3">
    <source>
        <dbReference type="ARBA" id="ARBA00022833"/>
    </source>
</evidence>
<dbReference type="InterPro" id="IPR001965">
    <property type="entry name" value="Znf_PHD"/>
</dbReference>
<comment type="caution">
    <text evidence="6">The sequence shown here is derived from an EMBL/GenBank/DDBJ whole genome shotgun (WGS) entry which is preliminary data.</text>
</comment>
<feature type="compositionally biased region" description="Basic and acidic residues" evidence="4">
    <location>
        <begin position="583"/>
        <end position="598"/>
    </location>
</feature>
<dbReference type="Proteomes" id="UP000308133">
    <property type="component" value="Unassembled WGS sequence"/>
</dbReference>
<dbReference type="GO" id="GO:0033698">
    <property type="term" value="C:Rpd3L complex"/>
    <property type="evidence" value="ECO:0007669"/>
    <property type="project" value="TreeGrafter"/>
</dbReference>
<dbReference type="InterPro" id="IPR019786">
    <property type="entry name" value="Zinc_finger_PHD-type_CS"/>
</dbReference>
<keyword evidence="3" id="KW-0862">Zinc</keyword>
<sequence>MPSPPRRSTRSVNPPSAKTGNSSSSSSSVSSSRPERNTRASKASPIPNEEEMANNQEEVSENEEDGGDEKTRCICGQQDYPGPPSTDENRTLSEESGSLFIQCDRCKVWQHGGCVGIMNDDQAPDEYFCELCEKKDHQLHTDLKGQRYSIYLPVVPAPVIPQPSSRKTSVNRSHDSTLKRDRDALSRLAAEDLHGPKRRSTMNSRNTFEEEEMLRKAIEESKGDHDTGSRKGKRLRDESEDVKPDIKRQRTGSESIEAGSTLHTGSLDADSDDEVPTTKSALKRARAAAAETVRQREMRDREKAREQAREEAAGRRQARAGRRRNDEQDSDDLPKPTPSKDSPSASRHASPPEIEVTIPSSVHKKSGKKGKRLGRNQYTKDRETSPARPSKGPHSAAASAHNSSSSGGEEKDKLDAAHSASGGSGKHSPASLSAENTNGQPNGSSVSISGPGSTTDKASHHKGRGKHARGKHAKATDEHKAERERNKNPIPELERQTAYMLDFIARYQAERSARPAEGVVGMPPYAQAFPPAFPAGGALMQRSASRFSELAGQGLFRRGTPTSHPAAAISPSGLSHANTSPTEEERERDKERLGKDEQGNPVFRGVENLLPKGEFEKLDREGKVVEMVRGLAEWRRIYAREEKEKEGQGHGQGLLGVEGKEGVGLGVAVEGR</sequence>
<dbReference type="InterPro" id="IPR053051">
    <property type="entry name" value="HDAC_complex_subunit"/>
</dbReference>
<protein>
    <recommendedName>
        <fullName evidence="5">Zinc finger PHD-type domain-containing protein</fullName>
    </recommendedName>
</protein>
<organism evidence="6 7">
    <name type="scientific">Elsinoe australis</name>
    <dbReference type="NCBI Taxonomy" id="40998"/>
    <lineage>
        <taxon>Eukaryota</taxon>
        <taxon>Fungi</taxon>
        <taxon>Dikarya</taxon>
        <taxon>Ascomycota</taxon>
        <taxon>Pezizomycotina</taxon>
        <taxon>Dothideomycetes</taxon>
        <taxon>Dothideomycetidae</taxon>
        <taxon>Myriangiales</taxon>
        <taxon>Elsinoaceae</taxon>
        <taxon>Elsinoe</taxon>
    </lineage>
</organism>
<reference evidence="6 7" key="1">
    <citation type="submission" date="2018-02" db="EMBL/GenBank/DDBJ databases">
        <title>Draft genome sequences of Elsinoe sp., causing black scab on jojoba.</title>
        <authorList>
            <person name="Stodart B."/>
            <person name="Jeffress S."/>
            <person name="Ash G."/>
            <person name="Arun Chinnappa K."/>
        </authorList>
    </citation>
    <scope>NUCLEOTIDE SEQUENCE [LARGE SCALE GENOMIC DNA]</scope>
    <source>
        <strain evidence="6 7">Hillstone_2</strain>
    </source>
</reference>
<feature type="compositionally biased region" description="Low complexity" evidence="4">
    <location>
        <begin position="22"/>
        <end position="32"/>
    </location>
</feature>
<evidence type="ECO:0000256" key="2">
    <source>
        <dbReference type="ARBA" id="ARBA00022771"/>
    </source>
</evidence>
<feature type="compositionally biased region" description="Polar residues" evidence="4">
    <location>
        <begin position="433"/>
        <end position="456"/>
    </location>
</feature>